<proteinExistence type="predicted"/>
<reference evidence="6" key="1">
    <citation type="submission" date="2014-03" db="EMBL/GenBank/DDBJ databases">
        <title>The Genome Sequence of Puccinia striiformis f. sp. tritici PST-78.</title>
        <authorList>
            <consortium name="The Broad Institute Genome Sequencing Platform"/>
            <person name="Cuomo C."/>
            <person name="Hulbert S."/>
            <person name="Chen X."/>
            <person name="Walker B."/>
            <person name="Young S.K."/>
            <person name="Zeng Q."/>
            <person name="Gargeya S."/>
            <person name="Fitzgerald M."/>
            <person name="Haas B."/>
            <person name="Abouelleil A."/>
            <person name="Alvarado L."/>
            <person name="Arachchi H.M."/>
            <person name="Berlin A.M."/>
            <person name="Chapman S.B."/>
            <person name="Goldberg J."/>
            <person name="Griggs A."/>
            <person name="Gujja S."/>
            <person name="Hansen M."/>
            <person name="Howarth C."/>
            <person name="Imamovic A."/>
            <person name="Larimer J."/>
            <person name="McCowan C."/>
            <person name="Montmayeur A."/>
            <person name="Murphy C."/>
            <person name="Neiman D."/>
            <person name="Pearson M."/>
            <person name="Priest M."/>
            <person name="Roberts A."/>
            <person name="Saif S."/>
            <person name="Shea T."/>
            <person name="Sisk P."/>
            <person name="Sykes S."/>
            <person name="Wortman J."/>
            <person name="Nusbaum C."/>
            <person name="Birren B."/>
        </authorList>
    </citation>
    <scope>NUCLEOTIDE SEQUENCE [LARGE SCALE GENOMIC DNA]</scope>
    <source>
        <strain evidence="6">race PST-78</strain>
    </source>
</reference>
<keyword evidence="2" id="KW-0862">Zinc</keyword>
<dbReference type="GO" id="GO:0003676">
    <property type="term" value="F:nucleic acid binding"/>
    <property type="evidence" value="ECO:0007669"/>
    <property type="project" value="InterPro"/>
</dbReference>
<sequence>MTSAKLTPNDQQICDCLLRGALEAHKIATSSPFDQPDNLTSASAAKAKQRIGCWNCGQRGHHSTKCTNPPSKNKKVGFKSHAGAVSHVELGNDTEYEDKDSFDENDVHWG</sequence>
<evidence type="ECO:0000259" key="4">
    <source>
        <dbReference type="PROSITE" id="PS50158"/>
    </source>
</evidence>
<dbReference type="Gene3D" id="4.10.60.10">
    <property type="entry name" value="Zinc finger, CCHC-type"/>
    <property type="match status" value="1"/>
</dbReference>
<protein>
    <recommendedName>
        <fullName evidence="4">CCHC-type domain-containing protein</fullName>
    </recommendedName>
</protein>
<feature type="domain" description="CCHC-type" evidence="4">
    <location>
        <begin position="53"/>
        <end position="68"/>
    </location>
</feature>
<accession>A0A0L0VB08</accession>
<dbReference type="AlphaFoldDB" id="A0A0L0VB08"/>
<evidence type="ECO:0000313" key="6">
    <source>
        <dbReference type="Proteomes" id="UP000054564"/>
    </source>
</evidence>
<dbReference type="GO" id="GO:0008270">
    <property type="term" value="F:zinc ion binding"/>
    <property type="evidence" value="ECO:0007669"/>
    <property type="project" value="UniProtKB-KW"/>
</dbReference>
<evidence type="ECO:0000256" key="1">
    <source>
        <dbReference type="ARBA" id="ARBA00022664"/>
    </source>
</evidence>
<dbReference type="Pfam" id="PF00098">
    <property type="entry name" value="zf-CCHC"/>
    <property type="match status" value="1"/>
</dbReference>
<dbReference type="InterPro" id="IPR001878">
    <property type="entry name" value="Znf_CCHC"/>
</dbReference>
<evidence type="ECO:0000313" key="5">
    <source>
        <dbReference type="EMBL" id="KNE96457.1"/>
    </source>
</evidence>
<dbReference type="SMART" id="SM00343">
    <property type="entry name" value="ZnF_C2HC"/>
    <property type="match status" value="1"/>
</dbReference>
<dbReference type="PROSITE" id="PS50158">
    <property type="entry name" value="ZF_CCHC"/>
    <property type="match status" value="1"/>
</dbReference>
<keyword evidence="1" id="KW-0507">mRNA processing</keyword>
<dbReference type="SUPFAM" id="SSF57756">
    <property type="entry name" value="Retrovirus zinc finger-like domains"/>
    <property type="match status" value="1"/>
</dbReference>
<keyword evidence="2" id="KW-0863">Zinc-finger</keyword>
<organism evidence="5 6">
    <name type="scientific">Puccinia striiformis f. sp. tritici PST-78</name>
    <dbReference type="NCBI Taxonomy" id="1165861"/>
    <lineage>
        <taxon>Eukaryota</taxon>
        <taxon>Fungi</taxon>
        <taxon>Dikarya</taxon>
        <taxon>Basidiomycota</taxon>
        <taxon>Pucciniomycotina</taxon>
        <taxon>Pucciniomycetes</taxon>
        <taxon>Pucciniales</taxon>
        <taxon>Pucciniaceae</taxon>
        <taxon>Puccinia</taxon>
    </lineage>
</organism>
<evidence type="ECO:0000256" key="3">
    <source>
        <dbReference type="SAM" id="MobiDB-lite"/>
    </source>
</evidence>
<keyword evidence="6" id="KW-1185">Reference proteome</keyword>
<evidence type="ECO:0000256" key="2">
    <source>
        <dbReference type="PROSITE-ProRule" id="PRU00047"/>
    </source>
</evidence>
<name>A0A0L0VB08_9BASI</name>
<dbReference type="Proteomes" id="UP000054564">
    <property type="component" value="Unassembled WGS sequence"/>
</dbReference>
<dbReference type="InterPro" id="IPR036875">
    <property type="entry name" value="Znf_CCHC_sf"/>
</dbReference>
<feature type="region of interest" description="Disordered" evidence="3">
    <location>
        <begin position="88"/>
        <end position="110"/>
    </location>
</feature>
<dbReference type="EMBL" id="AJIL01000082">
    <property type="protein sequence ID" value="KNE96457.1"/>
    <property type="molecule type" value="Genomic_DNA"/>
</dbReference>
<dbReference type="GO" id="GO:0006397">
    <property type="term" value="P:mRNA processing"/>
    <property type="evidence" value="ECO:0007669"/>
    <property type="project" value="UniProtKB-KW"/>
</dbReference>
<feature type="compositionally biased region" description="Acidic residues" evidence="3">
    <location>
        <begin position="92"/>
        <end position="104"/>
    </location>
</feature>
<gene>
    <name evidence="5" type="ORF">PSTG_10289</name>
</gene>
<comment type="caution">
    <text evidence="5">The sequence shown here is derived from an EMBL/GenBank/DDBJ whole genome shotgun (WGS) entry which is preliminary data.</text>
</comment>
<keyword evidence="2" id="KW-0479">Metal-binding</keyword>